<protein>
    <submittedName>
        <fullName evidence="1">Uncharacterized protein</fullName>
    </submittedName>
</protein>
<evidence type="ECO:0000313" key="2">
    <source>
        <dbReference type="Proteomes" id="UP001253193"/>
    </source>
</evidence>
<gene>
    <name evidence="1" type="ORF">QX249_10490</name>
</gene>
<dbReference type="AlphaFoldDB" id="A0AAW8PY28"/>
<proteinExistence type="predicted"/>
<sequence length="54" mass="6204">MENQEQRILVPFKVKDENGETGMLIGIDSTRQNPFKVESLKGGEFWYCRTVNAV</sequence>
<name>A0AAW8PY28_VIBPH</name>
<comment type="caution">
    <text evidence="1">The sequence shown here is derived from an EMBL/GenBank/DDBJ whole genome shotgun (WGS) entry which is preliminary data.</text>
</comment>
<dbReference type="Proteomes" id="UP001253193">
    <property type="component" value="Unassembled WGS sequence"/>
</dbReference>
<organism evidence="1 2">
    <name type="scientific">Vibrio parahaemolyticus</name>
    <dbReference type="NCBI Taxonomy" id="670"/>
    <lineage>
        <taxon>Bacteria</taxon>
        <taxon>Pseudomonadati</taxon>
        <taxon>Pseudomonadota</taxon>
        <taxon>Gammaproteobacteria</taxon>
        <taxon>Vibrionales</taxon>
        <taxon>Vibrionaceae</taxon>
        <taxon>Vibrio</taxon>
    </lineage>
</organism>
<dbReference type="RefSeq" id="WP_311019919.1">
    <property type="nucleotide sequence ID" value="NZ_JAUHGG010000003.1"/>
</dbReference>
<evidence type="ECO:0000313" key="1">
    <source>
        <dbReference type="EMBL" id="MDS1821088.1"/>
    </source>
</evidence>
<reference evidence="1" key="1">
    <citation type="submission" date="2023-06" db="EMBL/GenBank/DDBJ databases">
        <title>Genomic Diversity of Vibrio spp. and Metagenomic Analysis of Pathogens in Florida Gulf Coastal Waters Following Hurricane Ian.</title>
        <authorList>
            <person name="Brumfield K.D."/>
        </authorList>
    </citation>
    <scope>NUCLEOTIDE SEQUENCE</scope>
    <source>
        <strain evidence="1">WBS2B-138</strain>
    </source>
</reference>
<accession>A0AAW8PY28</accession>
<dbReference type="EMBL" id="JAUHGG010000003">
    <property type="protein sequence ID" value="MDS1821088.1"/>
    <property type="molecule type" value="Genomic_DNA"/>
</dbReference>